<feature type="domain" description="Thioredoxin" evidence="5">
    <location>
        <begin position="21"/>
        <end position="186"/>
    </location>
</feature>
<protein>
    <recommendedName>
        <fullName evidence="5">Thioredoxin domain-containing protein</fullName>
    </recommendedName>
</protein>
<dbReference type="EMBL" id="CP018154">
    <property type="protein sequence ID" value="APG63539.1"/>
    <property type="molecule type" value="Genomic_DNA"/>
</dbReference>
<dbReference type="InterPro" id="IPR013766">
    <property type="entry name" value="Thioredoxin_domain"/>
</dbReference>
<evidence type="ECO:0000256" key="1">
    <source>
        <dbReference type="ARBA" id="ARBA00010996"/>
    </source>
</evidence>
<keyword evidence="7" id="KW-1185">Reference proteome</keyword>
<evidence type="ECO:0000256" key="2">
    <source>
        <dbReference type="ARBA" id="ARBA00023008"/>
    </source>
</evidence>
<feature type="binding site" evidence="3">
    <location>
        <position position="59"/>
    </location>
    <ligand>
        <name>Cu cation</name>
        <dbReference type="ChEBI" id="CHEBI:23378"/>
    </ligand>
</feature>
<dbReference type="AlphaFoldDB" id="A0A1L3JEL7"/>
<dbReference type="STRING" id="1913578.LPB140_03665"/>
<proteinExistence type="inferred from homology"/>
<gene>
    <name evidence="6" type="ORF">LPB140_03665</name>
</gene>
<evidence type="ECO:0000256" key="4">
    <source>
        <dbReference type="PIRSR" id="PIRSR603782-2"/>
    </source>
</evidence>
<evidence type="ECO:0000313" key="6">
    <source>
        <dbReference type="EMBL" id="APG63539.1"/>
    </source>
</evidence>
<dbReference type="PROSITE" id="PS51352">
    <property type="entry name" value="THIOREDOXIN_2"/>
    <property type="match status" value="1"/>
</dbReference>
<dbReference type="GO" id="GO:0046872">
    <property type="term" value="F:metal ion binding"/>
    <property type="evidence" value="ECO:0007669"/>
    <property type="project" value="UniProtKB-KW"/>
</dbReference>
<dbReference type="PANTHER" id="PTHR12151:SF25">
    <property type="entry name" value="LINALOOL DEHYDRATASE_ISOMERASE DOMAIN-CONTAINING PROTEIN"/>
    <property type="match status" value="1"/>
</dbReference>
<reference evidence="6 7" key="1">
    <citation type="submission" date="2016-11" db="EMBL/GenBank/DDBJ databases">
        <title>Sphingorhabdus sp. LPB0140, isolated from marine environment.</title>
        <authorList>
            <person name="Kim E."/>
            <person name="Yi H."/>
        </authorList>
    </citation>
    <scope>NUCLEOTIDE SEQUENCE [LARGE SCALE GENOMIC DNA]</scope>
    <source>
        <strain evidence="6 7">LPB0140</strain>
    </source>
</reference>
<evidence type="ECO:0000256" key="3">
    <source>
        <dbReference type="PIRSR" id="PIRSR603782-1"/>
    </source>
</evidence>
<name>A0A1L3JEL7_9SPHN</name>
<dbReference type="Proteomes" id="UP000242561">
    <property type="component" value="Chromosome"/>
</dbReference>
<dbReference type="KEGG" id="sphl:LPB140_03665"/>
<dbReference type="Gene3D" id="3.40.30.10">
    <property type="entry name" value="Glutaredoxin"/>
    <property type="match status" value="1"/>
</dbReference>
<dbReference type="Pfam" id="PF02630">
    <property type="entry name" value="SCO1-SenC"/>
    <property type="match status" value="1"/>
</dbReference>
<dbReference type="InterPro" id="IPR003782">
    <property type="entry name" value="SCO1/SenC"/>
</dbReference>
<dbReference type="InterPro" id="IPR036249">
    <property type="entry name" value="Thioredoxin-like_sf"/>
</dbReference>
<feature type="binding site" evidence="3">
    <location>
        <position position="63"/>
    </location>
    <ligand>
        <name>Cu cation</name>
        <dbReference type="ChEBI" id="CHEBI:23378"/>
    </ligand>
</feature>
<dbReference type="CDD" id="cd02968">
    <property type="entry name" value="SCO"/>
    <property type="match status" value="1"/>
</dbReference>
<dbReference type="SUPFAM" id="SSF52833">
    <property type="entry name" value="Thioredoxin-like"/>
    <property type="match status" value="1"/>
</dbReference>
<evidence type="ECO:0000259" key="5">
    <source>
        <dbReference type="PROSITE" id="PS51352"/>
    </source>
</evidence>
<evidence type="ECO:0000313" key="7">
    <source>
        <dbReference type="Proteomes" id="UP000242561"/>
    </source>
</evidence>
<dbReference type="PANTHER" id="PTHR12151">
    <property type="entry name" value="ELECTRON TRANSPORT PROTIN SCO1/SENC FAMILY MEMBER"/>
    <property type="match status" value="1"/>
</dbReference>
<keyword evidence="3" id="KW-0479">Metal-binding</keyword>
<comment type="similarity">
    <text evidence="1">Belongs to the SCO1/2 family.</text>
</comment>
<keyword evidence="2 3" id="KW-0186">Copper</keyword>
<feature type="disulfide bond" description="Redox-active" evidence="4">
    <location>
        <begin position="59"/>
        <end position="63"/>
    </location>
</feature>
<accession>A0A1L3JEL7</accession>
<sequence>MPYYNSAELTPIWYDPASKEIDNIHKIPSFKFTNQDGKSVSNESMKGKIYVVSFFFATCPAICTTVNLRLRQIQQEFLNDDKVQLISHSITPEIDTVEALHEYAKKHSIESGKWNLVTGKKSEIYQIARQGYFADEDLGKPNNKGNFLHTDNILLIDHNGRIRGVYSGMSSYAMFNLTDDIKLLKKELNTI</sequence>
<keyword evidence="4" id="KW-1015">Disulfide bond</keyword>
<feature type="binding site" evidence="3">
    <location>
        <position position="149"/>
    </location>
    <ligand>
        <name>Cu cation</name>
        <dbReference type="ChEBI" id="CHEBI:23378"/>
    </ligand>
</feature>
<organism evidence="6 7">
    <name type="scientific">Sphingorhabdus lutea</name>
    <dbReference type="NCBI Taxonomy" id="1913578"/>
    <lineage>
        <taxon>Bacteria</taxon>
        <taxon>Pseudomonadati</taxon>
        <taxon>Pseudomonadota</taxon>
        <taxon>Alphaproteobacteria</taxon>
        <taxon>Sphingomonadales</taxon>
        <taxon>Sphingomonadaceae</taxon>
        <taxon>Sphingorhabdus</taxon>
    </lineage>
</organism>